<evidence type="ECO:0000256" key="1">
    <source>
        <dbReference type="SAM" id="Phobius"/>
    </source>
</evidence>
<accession>A0A1S6QI02</accession>
<evidence type="ECO:0000313" key="2">
    <source>
        <dbReference type="EMBL" id="AQW21243.1"/>
    </source>
</evidence>
<reference evidence="2 3" key="1">
    <citation type="journal article" date="2015" name="Genome Announc.">
        <title>Genome Sequence of Lactobacillus curieae CCTCC M 2011381T, a Novel Producer of Gamma-aminobutyric Acid.</title>
        <authorList>
            <person name="Wang Y."/>
            <person name="Wang Y."/>
            <person name="Lang C."/>
            <person name="Wei D."/>
            <person name="Xu P."/>
            <person name="Xie J."/>
        </authorList>
    </citation>
    <scope>NUCLEOTIDE SEQUENCE [LARGE SCALE GENOMIC DNA]</scope>
    <source>
        <strain evidence="2 3">CCTCC M 2011381</strain>
    </source>
</reference>
<feature type="transmembrane region" description="Helical" evidence="1">
    <location>
        <begin position="70"/>
        <end position="91"/>
    </location>
</feature>
<feature type="transmembrane region" description="Helical" evidence="1">
    <location>
        <begin position="103"/>
        <end position="127"/>
    </location>
</feature>
<protein>
    <submittedName>
        <fullName evidence="2">Uncharacterized protein</fullName>
    </submittedName>
</protein>
<dbReference type="AlphaFoldDB" id="A0A1S6QI02"/>
<dbReference type="Proteomes" id="UP000030361">
    <property type="component" value="Chromosome"/>
</dbReference>
<keyword evidence="1" id="KW-1133">Transmembrane helix</keyword>
<keyword evidence="3" id="KW-1185">Reference proteome</keyword>
<organism evidence="2 3">
    <name type="scientific">Lentilactobacillus curieae</name>
    <dbReference type="NCBI Taxonomy" id="1138822"/>
    <lineage>
        <taxon>Bacteria</taxon>
        <taxon>Bacillati</taxon>
        <taxon>Bacillota</taxon>
        <taxon>Bacilli</taxon>
        <taxon>Lactobacillales</taxon>
        <taxon>Lactobacillaceae</taxon>
        <taxon>Lentilactobacillus</taxon>
    </lineage>
</organism>
<gene>
    <name evidence="2" type="ORF">PL11_004535</name>
</gene>
<feature type="transmembrane region" description="Helical" evidence="1">
    <location>
        <begin position="150"/>
        <end position="171"/>
    </location>
</feature>
<dbReference type="RefSeq" id="WP_035166655.1">
    <property type="nucleotide sequence ID" value="NZ_CP018906.1"/>
</dbReference>
<dbReference type="EMBL" id="CP018906">
    <property type="protein sequence ID" value="AQW21243.1"/>
    <property type="molecule type" value="Genomic_DNA"/>
</dbReference>
<proteinExistence type="predicted"/>
<feature type="transmembrane region" description="Helical" evidence="1">
    <location>
        <begin position="43"/>
        <end position="63"/>
    </location>
</feature>
<feature type="transmembrane region" description="Helical" evidence="1">
    <location>
        <begin position="12"/>
        <end position="31"/>
    </location>
</feature>
<dbReference type="KEGG" id="lcu:PL11_004535"/>
<name>A0A1S6QI02_9LACO</name>
<keyword evidence="1" id="KW-0472">Membrane</keyword>
<sequence length="174" mass="19755">METYSIKKSSVVIYTILIVVAVGVPLINFGITISNYTISGFSLTSFMFIAKYLIVETFLFIISSMFAQRLAVGIITFPFVIFPVLAFIQMITALLKLDFFTTIISLVFTLIYAVPLYLLLGLALTTVDDTQFQQSSSHWQRWLLSFKKHLIVWWKPIIGFAVFAALVFSVIEKK</sequence>
<keyword evidence="1" id="KW-0812">Transmembrane</keyword>
<evidence type="ECO:0000313" key="3">
    <source>
        <dbReference type="Proteomes" id="UP000030361"/>
    </source>
</evidence>